<dbReference type="EMBL" id="AMXF01000286">
    <property type="protein sequence ID" value="ENO95078.1"/>
    <property type="molecule type" value="Genomic_DNA"/>
</dbReference>
<comment type="caution">
    <text evidence="2">The sequence shown here is derived from an EMBL/GenBank/DDBJ whole genome shotgun (WGS) entry which is preliminary data.</text>
</comment>
<reference evidence="2 3" key="1">
    <citation type="submission" date="2012-09" db="EMBL/GenBank/DDBJ databases">
        <title>Draft Genome Sequences of 6 Strains from Genus Thauera.</title>
        <authorList>
            <person name="Liu B."/>
            <person name="Shapleigh J.P."/>
            <person name="Frostegard A.H."/>
        </authorList>
    </citation>
    <scope>NUCLEOTIDE SEQUENCE [LARGE SCALE GENOMIC DNA]</scope>
    <source>
        <strain evidence="2 3">B4P</strain>
    </source>
</reference>
<dbReference type="GO" id="GO:0003700">
    <property type="term" value="F:DNA-binding transcription factor activity"/>
    <property type="evidence" value="ECO:0007669"/>
    <property type="project" value="InterPro"/>
</dbReference>
<evidence type="ECO:0000313" key="3">
    <source>
        <dbReference type="Proteomes" id="UP000013047"/>
    </source>
</evidence>
<feature type="non-terminal residue" evidence="2">
    <location>
        <position position="41"/>
    </location>
</feature>
<dbReference type="Proteomes" id="UP000013047">
    <property type="component" value="Unassembled WGS sequence"/>
</dbReference>
<evidence type="ECO:0000313" key="2">
    <source>
        <dbReference type="EMBL" id="ENO95078.1"/>
    </source>
</evidence>
<proteinExistence type="predicted"/>
<feature type="domain" description="HTH lysR-type" evidence="1">
    <location>
        <begin position="7"/>
        <end position="41"/>
    </location>
</feature>
<dbReference type="RefSeq" id="WP_004380841.1">
    <property type="nucleotide sequence ID" value="NZ_AMXF01000286.1"/>
</dbReference>
<dbReference type="AlphaFoldDB" id="N6ZL80"/>
<accession>N6ZL80</accession>
<dbReference type="InterPro" id="IPR000847">
    <property type="entry name" value="LysR_HTH_N"/>
</dbReference>
<dbReference type="InterPro" id="IPR036388">
    <property type="entry name" value="WH-like_DNA-bd_sf"/>
</dbReference>
<dbReference type="Gene3D" id="1.10.10.10">
    <property type="entry name" value="Winged helix-like DNA-binding domain superfamily/Winged helix DNA-binding domain"/>
    <property type="match status" value="1"/>
</dbReference>
<organism evidence="2 3">
    <name type="scientific">Thauera phenylacetica B4P</name>
    <dbReference type="NCBI Taxonomy" id="1234382"/>
    <lineage>
        <taxon>Bacteria</taxon>
        <taxon>Pseudomonadati</taxon>
        <taxon>Pseudomonadota</taxon>
        <taxon>Betaproteobacteria</taxon>
        <taxon>Rhodocyclales</taxon>
        <taxon>Zoogloeaceae</taxon>
        <taxon>Thauera</taxon>
    </lineage>
</organism>
<evidence type="ECO:0000259" key="1">
    <source>
        <dbReference type="PROSITE" id="PS50931"/>
    </source>
</evidence>
<dbReference type="SUPFAM" id="SSF46785">
    <property type="entry name" value="Winged helix' DNA-binding domain"/>
    <property type="match status" value="1"/>
</dbReference>
<dbReference type="Pfam" id="PF00126">
    <property type="entry name" value="HTH_1"/>
    <property type="match status" value="1"/>
</dbReference>
<sequence>MAHRRIPPIQCLLTFEAVARLRSASRAAEELCVTVSAVSHR</sequence>
<keyword evidence="3" id="KW-1185">Reference proteome</keyword>
<name>N6ZL80_9RHOO</name>
<gene>
    <name evidence="2" type="ORF">C667_20864</name>
</gene>
<dbReference type="InterPro" id="IPR036390">
    <property type="entry name" value="WH_DNA-bd_sf"/>
</dbReference>
<protein>
    <submittedName>
        <fullName evidence="2">LysR family transcriptional regulator</fullName>
    </submittedName>
</protein>
<dbReference type="PROSITE" id="PS50931">
    <property type="entry name" value="HTH_LYSR"/>
    <property type="match status" value="1"/>
</dbReference>